<feature type="region of interest" description="Disordered" evidence="1">
    <location>
        <begin position="75"/>
        <end position="96"/>
    </location>
</feature>
<proteinExistence type="predicted"/>
<accession>A0A6A6AIF6</accession>
<sequence>MDIDRLEIPLTNGVAPEVPNPPAPPHVPLFPTINTSVHPRQIAPRQIASHPQMMSVADHLVALQWEKEMKAQIICTSSPPNPPTTLTSPRSPRPRSIRRQLLPNRNLRRCFLSRAHIALIARIAPTQRLRVPRAPHRLRQPQREQHMGARAVHAARTRYWTRDVRVDAHAARQAWGDFS</sequence>
<evidence type="ECO:0000256" key="1">
    <source>
        <dbReference type="SAM" id="MobiDB-lite"/>
    </source>
</evidence>
<name>A0A6A6AIF6_9PLEO</name>
<evidence type="ECO:0000313" key="3">
    <source>
        <dbReference type="Proteomes" id="UP000799771"/>
    </source>
</evidence>
<evidence type="ECO:0000313" key="2">
    <source>
        <dbReference type="EMBL" id="KAF2131346.1"/>
    </source>
</evidence>
<keyword evidence="3" id="KW-1185">Reference proteome</keyword>
<reference evidence="2" key="1">
    <citation type="journal article" date="2020" name="Stud. Mycol.">
        <title>101 Dothideomycetes genomes: a test case for predicting lifestyles and emergence of pathogens.</title>
        <authorList>
            <person name="Haridas S."/>
            <person name="Albert R."/>
            <person name="Binder M."/>
            <person name="Bloem J."/>
            <person name="Labutti K."/>
            <person name="Salamov A."/>
            <person name="Andreopoulos B."/>
            <person name="Baker S."/>
            <person name="Barry K."/>
            <person name="Bills G."/>
            <person name="Bluhm B."/>
            <person name="Cannon C."/>
            <person name="Castanera R."/>
            <person name="Culley D."/>
            <person name="Daum C."/>
            <person name="Ezra D."/>
            <person name="Gonzalez J."/>
            <person name="Henrissat B."/>
            <person name="Kuo A."/>
            <person name="Liang C."/>
            <person name="Lipzen A."/>
            <person name="Lutzoni F."/>
            <person name="Magnuson J."/>
            <person name="Mondo S."/>
            <person name="Nolan M."/>
            <person name="Ohm R."/>
            <person name="Pangilinan J."/>
            <person name="Park H.-J."/>
            <person name="Ramirez L."/>
            <person name="Alfaro M."/>
            <person name="Sun H."/>
            <person name="Tritt A."/>
            <person name="Yoshinaga Y."/>
            <person name="Zwiers L.-H."/>
            <person name="Turgeon B."/>
            <person name="Goodwin S."/>
            <person name="Spatafora J."/>
            <person name="Crous P."/>
            <person name="Grigoriev I."/>
        </authorList>
    </citation>
    <scope>NUCLEOTIDE SEQUENCE</scope>
    <source>
        <strain evidence="2">CBS 119687</strain>
    </source>
</reference>
<dbReference type="AlphaFoldDB" id="A0A6A6AIF6"/>
<dbReference type="Proteomes" id="UP000799771">
    <property type="component" value="Unassembled WGS sequence"/>
</dbReference>
<protein>
    <submittedName>
        <fullName evidence="2">Uncharacterized protein</fullName>
    </submittedName>
</protein>
<dbReference type="GeneID" id="54408149"/>
<dbReference type="EMBL" id="ML977502">
    <property type="protein sequence ID" value="KAF2131346.1"/>
    <property type="molecule type" value="Genomic_DNA"/>
</dbReference>
<gene>
    <name evidence="2" type="ORF">P153DRAFT_364940</name>
</gene>
<organism evidence="2 3">
    <name type="scientific">Dothidotthia symphoricarpi CBS 119687</name>
    <dbReference type="NCBI Taxonomy" id="1392245"/>
    <lineage>
        <taxon>Eukaryota</taxon>
        <taxon>Fungi</taxon>
        <taxon>Dikarya</taxon>
        <taxon>Ascomycota</taxon>
        <taxon>Pezizomycotina</taxon>
        <taxon>Dothideomycetes</taxon>
        <taxon>Pleosporomycetidae</taxon>
        <taxon>Pleosporales</taxon>
        <taxon>Dothidotthiaceae</taxon>
        <taxon>Dothidotthia</taxon>
    </lineage>
</organism>
<dbReference type="RefSeq" id="XP_033525733.1">
    <property type="nucleotide sequence ID" value="XM_033667717.1"/>
</dbReference>